<gene>
    <name evidence="1" type="ORF">XA68_12967</name>
</gene>
<dbReference type="EMBL" id="LAZP02000238">
    <property type="protein sequence ID" value="PFH58970.1"/>
    <property type="molecule type" value="Genomic_DNA"/>
</dbReference>
<evidence type="ECO:0000313" key="2">
    <source>
        <dbReference type="Proteomes" id="UP000037136"/>
    </source>
</evidence>
<accession>A0A2A9PDL4</accession>
<organism evidence="1 2">
    <name type="scientific">Ophiocordyceps unilateralis</name>
    <name type="common">Zombie-ant fungus</name>
    <name type="synonym">Torrubia unilateralis</name>
    <dbReference type="NCBI Taxonomy" id="268505"/>
    <lineage>
        <taxon>Eukaryota</taxon>
        <taxon>Fungi</taxon>
        <taxon>Dikarya</taxon>
        <taxon>Ascomycota</taxon>
        <taxon>Pezizomycotina</taxon>
        <taxon>Sordariomycetes</taxon>
        <taxon>Hypocreomycetidae</taxon>
        <taxon>Hypocreales</taxon>
        <taxon>Ophiocordycipitaceae</taxon>
        <taxon>Ophiocordyceps</taxon>
    </lineage>
</organism>
<evidence type="ECO:0000313" key="1">
    <source>
        <dbReference type="EMBL" id="PFH58970.1"/>
    </source>
</evidence>
<name>A0A2A9PDL4_OPHUN</name>
<keyword evidence="2" id="KW-1185">Reference proteome</keyword>
<comment type="caution">
    <text evidence="1">The sequence shown here is derived from an EMBL/GenBank/DDBJ whole genome shotgun (WGS) entry which is preliminary data.</text>
</comment>
<proteinExistence type="predicted"/>
<dbReference type="AlphaFoldDB" id="A0A2A9PDL4"/>
<protein>
    <submittedName>
        <fullName evidence="1">Uncharacterized protein</fullName>
    </submittedName>
</protein>
<reference evidence="1 2" key="2">
    <citation type="journal article" date="2017" name="Sci. Rep.">
        <title>Ant-infecting Ophiocordyceps genomes reveal a high diversity of potential behavioral manipulation genes and a possible major role for enterotoxins.</title>
        <authorList>
            <person name="de Bekker C."/>
            <person name="Ohm R.A."/>
            <person name="Evans H.C."/>
            <person name="Brachmann A."/>
            <person name="Hughes D.P."/>
        </authorList>
    </citation>
    <scope>NUCLEOTIDE SEQUENCE [LARGE SCALE GENOMIC DNA]</scope>
    <source>
        <strain evidence="1 2">SC16a</strain>
    </source>
</reference>
<sequence>MNMKTSLYNVIGLPMLDLHVHLVRIGSSRPLLLLLLLLPLPLLPGFPYPLPCLLRAWLIAASKACDLLPNLPARNIVYLRDQYEILCEIGEPKILSHLFLFFD</sequence>
<reference evidence="1 2" key="1">
    <citation type="journal article" date="2015" name="BMC Genomics">
        <title>Gene expression during zombie ant biting behavior reflects the complexity underlying fungal parasitic behavioral manipulation.</title>
        <authorList>
            <person name="de Bekker C."/>
            <person name="Ohm R.A."/>
            <person name="Loreto R.G."/>
            <person name="Sebastian A."/>
            <person name="Albert I."/>
            <person name="Merrow M."/>
            <person name="Brachmann A."/>
            <person name="Hughes D.P."/>
        </authorList>
    </citation>
    <scope>NUCLEOTIDE SEQUENCE [LARGE SCALE GENOMIC DNA]</scope>
    <source>
        <strain evidence="1 2">SC16a</strain>
    </source>
</reference>
<dbReference type="Proteomes" id="UP000037136">
    <property type="component" value="Unassembled WGS sequence"/>
</dbReference>